<evidence type="ECO:0000256" key="2">
    <source>
        <dbReference type="ARBA" id="ARBA00019540"/>
    </source>
</evidence>
<dbReference type="GO" id="GO:0008380">
    <property type="term" value="P:RNA splicing"/>
    <property type="evidence" value="ECO:0007669"/>
    <property type="project" value="UniProtKB-KW"/>
</dbReference>
<keyword evidence="5" id="KW-0597">Phosphoprotein</keyword>
<dbReference type="CDD" id="cd12777">
    <property type="entry name" value="RRM1_PTBP1"/>
    <property type="match status" value="1"/>
</dbReference>
<evidence type="ECO:0000256" key="14">
    <source>
        <dbReference type="PROSITE-ProRule" id="PRU00176"/>
    </source>
</evidence>
<dbReference type="NCBIfam" id="TIGR01649">
    <property type="entry name" value="hnRNP-L_PTB"/>
    <property type="match status" value="1"/>
</dbReference>
<proteinExistence type="predicted"/>
<dbReference type="Ensembl" id="ENSCCRT00020047547.1">
    <property type="protein sequence ID" value="ENSCCRP00020043571.1"/>
    <property type="gene ID" value="ENSCCRG00020018142.1"/>
</dbReference>
<dbReference type="AlphaFoldDB" id="A0A8C2EU95"/>
<keyword evidence="13" id="KW-0539">Nucleus</keyword>
<dbReference type="PANTHER" id="PTHR15592">
    <property type="entry name" value="MATRIN 3/NUCLEAR PROTEIN 220-RELATED"/>
    <property type="match status" value="1"/>
</dbReference>
<dbReference type="GO" id="GO:0010629">
    <property type="term" value="P:negative regulation of gene expression"/>
    <property type="evidence" value="ECO:0007669"/>
    <property type="project" value="UniProtKB-ARBA"/>
</dbReference>
<reference evidence="16" key="1">
    <citation type="submission" date="2025-08" db="UniProtKB">
        <authorList>
            <consortium name="Ensembl"/>
        </authorList>
    </citation>
    <scope>IDENTIFICATION</scope>
</reference>
<keyword evidence="12" id="KW-0508">mRNA splicing</keyword>
<sequence length="502" mass="54285">CILLNEPLPLSFQRGSDELFSSCISNGPYIMSSGAANGNDSKKFKGDIRSPGIPSRVIHVRKLPNDINEAEVISLGLPFGKVTNLLMLKGKNQAFLEMNTEESAQTMVSYYSSVTPVIRNHPIYMQYSNHKELKTDNSPNQRAQAALQAVNAVQTGSMSLSTVDGAGMGSQSPVLRVIVENLFYPVTLDVLHQIFSKFGTVLKIITFTKNNQFQALVQYSDGMTAQHAKLSLDGQNIYNACCTLRISFSKLTSLNVKYNNDKSRDYTRPDLPTGDSHPALNAQTMAAAALSLSLQGVPAGALASLGVPGAAAAAAAAAAAGRLSLSGLAAGGNSVLLVSNLNPESVTPQCLFILFGVYGDVMRVKILFNKKENALVQMSDGTQAQLAMSHLNGQKLYGKALRVTLSKHTTVQLPREGHEDQGLTKDYSNSPLHRFKKPGSKNYSNIFPPSSTLHLSNIPKDRKMALIQLGSVEEAIESLIKFHNHDLGENHHLRVSFSKSTI</sequence>
<evidence type="ECO:0000256" key="11">
    <source>
        <dbReference type="ARBA" id="ARBA00023159"/>
    </source>
</evidence>
<dbReference type="GO" id="GO:1903312">
    <property type="term" value="P:negative regulation of mRNA metabolic process"/>
    <property type="evidence" value="ECO:0007669"/>
    <property type="project" value="UniProtKB-ARBA"/>
</dbReference>
<dbReference type="InterPro" id="IPR035979">
    <property type="entry name" value="RBD_domain_sf"/>
</dbReference>
<dbReference type="SMART" id="SM00360">
    <property type="entry name" value="RRM"/>
    <property type="match status" value="3"/>
</dbReference>
<dbReference type="InterPro" id="IPR021790">
    <property type="entry name" value="PTBP1-like_RRM2"/>
</dbReference>
<dbReference type="FunFam" id="3.30.70.330:FF:000018">
    <property type="entry name" value="Polypyrimidine tract-binding protein 2 isoform 1"/>
    <property type="match status" value="1"/>
</dbReference>
<protein>
    <recommendedName>
        <fullName evidence="2">Polypyrimidine tract-binding protein 1</fullName>
    </recommendedName>
</protein>
<evidence type="ECO:0000256" key="6">
    <source>
        <dbReference type="ARBA" id="ARBA00022664"/>
    </source>
</evidence>
<dbReference type="GO" id="GO:0006397">
    <property type="term" value="P:mRNA processing"/>
    <property type="evidence" value="ECO:0007669"/>
    <property type="project" value="UniProtKB-KW"/>
</dbReference>
<feature type="domain" description="RRM" evidence="15">
    <location>
        <begin position="334"/>
        <end position="408"/>
    </location>
</feature>
<evidence type="ECO:0000256" key="4">
    <source>
        <dbReference type="ARBA" id="ARBA00022499"/>
    </source>
</evidence>
<evidence type="ECO:0000256" key="1">
    <source>
        <dbReference type="ARBA" id="ARBA00004123"/>
    </source>
</evidence>
<evidence type="ECO:0000313" key="16">
    <source>
        <dbReference type="Ensembl" id="ENSCCRP00020043571.1"/>
    </source>
</evidence>
<dbReference type="SUPFAM" id="SSF54928">
    <property type="entry name" value="RNA-binding domain, RBD"/>
    <property type="match status" value="4"/>
</dbReference>
<keyword evidence="9 14" id="KW-0694">RNA-binding</keyword>
<dbReference type="InterPro" id="IPR035000">
    <property type="entry name" value="PTBP1_RRM1"/>
</dbReference>
<dbReference type="CDD" id="cd12695">
    <property type="entry name" value="RRM3_PTBP1"/>
    <property type="match status" value="1"/>
</dbReference>
<dbReference type="InterPro" id="IPR012677">
    <property type="entry name" value="Nucleotide-bd_a/b_plait_sf"/>
</dbReference>
<keyword evidence="3" id="KW-0678">Repressor</keyword>
<keyword evidence="6" id="KW-0507">mRNA processing</keyword>
<keyword evidence="8" id="KW-0832">Ubl conjugation</keyword>
<organism evidence="16 17">
    <name type="scientific">Cyprinus carpio</name>
    <name type="common">Common carp</name>
    <dbReference type="NCBI Taxonomy" id="7962"/>
    <lineage>
        <taxon>Eukaryota</taxon>
        <taxon>Metazoa</taxon>
        <taxon>Chordata</taxon>
        <taxon>Craniata</taxon>
        <taxon>Vertebrata</taxon>
        <taxon>Euteleostomi</taxon>
        <taxon>Actinopterygii</taxon>
        <taxon>Neopterygii</taxon>
        <taxon>Teleostei</taxon>
        <taxon>Ostariophysi</taxon>
        <taxon>Cypriniformes</taxon>
        <taxon>Cyprinidae</taxon>
        <taxon>Cyprininae</taxon>
        <taxon>Cyprinus</taxon>
    </lineage>
</organism>
<feature type="domain" description="RRM" evidence="15">
    <location>
        <begin position="175"/>
        <end position="251"/>
    </location>
</feature>
<dbReference type="Proteomes" id="UP000694701">
    <property type="component" value="Unplaced"/>
</dbReference>
<evidence type="ECO:0000256" key="7">
    <source>
        <dbReference type="ARBA" id="ARBA00022737"/>
    </source>
</evidence>
<dbReference type="InterPro" id="IPR006536">
    <property type="entry name" value="HnRNP-L/PTB"/>
</dbReference>
<feature type="domain" description="RRM" evidence="15">
    <location>
        <begin position="56"/>
        <end position="140"/>
    </location>
</feature>
<dbReference type="GO" id="GO:0003723">
    <property type="term" value="F:RNA binding"/>
    <property type="evidence" value="ECO:0007669"/>
    <property type="project" value="UniProtKB-UniRule"/>
</dbReference>
<comment type="subcellular location">
    <subcellularLocation>
        <location evidence="1">Nucleus</location>
    </subcellularLocation>
</comment>
<evidence type="ECO:0000256" key="9">
    <source>
        <dbReference type="ARBA" id="ARBA00022884"/>
    </source>
</evidence>
<evidence type="ECO:0000256" key="13">
    <source>
        <dbReference type="ARBA" id="ARBA00023242"/>
    </source>
</evidence>
<name>A0A8C2EU95_CYPCA</name>
<evidence type="ECO:0000256" key="5">
    <source>
        <dbReference type="ARBA" id="ARBA00022553"/>
    </source>
</evidence>
<keyword evidence="7" id="KW-0677">Repeat</keyword>
<dbReference type="CDD" id="cd12693">
    <property type="entry name" value="RRM2_PTBP1_like"/>
    <property type="match status" value="1"/>
</dbReference>
<evidence type="ECO:0000313" key="17">
    <source>
        <dbReference type="Proteomes" id="UP000694701"/>
    </source>
</evidence>
<dbReference type="FunFam" id="3.30.70.330:FF:000162">
    <property type="entry name" value="polypyrimidine tract-binding protein 1 isoform X2"/>
    <property type="match status" value="1"/>
</dbReference>
<dbReference type="PROSITE" id="PS50102">
    <property type="entry name" value="RRM"/>
    <property type="match status" value="3"/>
</dbReference>
<accession>A0A8C2EU95</accession>
<dbReference type="InterPro" id="IPR000504">
    <property type="entry name" value="RRM_dom"/>
</dbReference>
<evidence type="ECO:0000256" key="3">
    <source>
        <dbReference type="ARBA" id="ARBA00022491"/>
    </source>
</evidence>
<dbReference type="Gene3D" id="3.30.70.330">
    <property type="match status" value="4"/>
</dbReference>
<dbReference type="InterPro" id="IPR035001">
    <property type="entry name" value="PTBP1_RRM3"/>
</dbReference>
<keyword evidence="11" id="KW-0010">Activator</keyword>
<dbReference type="Pfam" id="PF11835">
    <property type="entry name" value="RRM_8"/>
    <property type="match status" value="1"/>
</dbReference>
<evidence type="ECO:0000259" key="15">
    <source>
        <dbReference type="PROSITE" id="PS50102"/>
    </source>
</evidence>
<keyword evidence="10" id="KW-0007">Acetylation</keyword>
<dbReference type="FunFam" id="3.30.70.330:FF:000032">
    <property type="entry name" value="Polypyrimidine tract-binding protein 2 isoform 1"/>
    <property type="match status" value="1"/>
</dbReference>
<evidence type="ECO:0000256" key="10">
    <source>
        <dbReference type="ARBA" id="ARBA00022990"/>
    </source>
</evidence>
<evidence type="ECO:0000256" key="8">
    <source>
        <dbReference type="ARBA" id="ARBA00022843"/>
    </source>
</evidence>
<dbReference type="GO" id="GO:0005634">
    <property type="term" value="C:nucleus"/>
    <property type="evidence" value="ECO:0007669"/>
    <property type="project" value="UniProtKB-SubCell"/>
</dbReference>
<dbReference type="Pfam" id="PF13893">
    <property type="entry name" value="RRM_5"/>
    <property type="match status" value="1"/>
</dbReference>
<keyword evidence="4" id="KW-1017">Isopeptide bond</keyword>
<evidence type="ECO:0000256" key="12">
    <source>
        <dbReference type="ARBA" id="ARBA00023187"/>
    </source>
</evidence>